<dbReference type="VEuPathDB" id="TriTrypDB:LdCL_280025700"/>
<sequence length="678" mass="72351">MSVSKQRNGGASVMEVEMTQRGAATQASRCSPLPRGGNSATSAAFLNVTSAMPAVENTGESHIHVCYLDEDVTQAAWHLVPNAVTLRQMLREQDQYAVLSPSSTSVADHLAKLPLLPPARMPAATSAPHTLPSEPTAEKTHGAFALPAIRLSPASSINGDARPAWVSIKAASEEELVEVLESLPVHVLTRRRIISALCTNTGAGELREPGSGDSSSDTEDTEPSSDRGHEKGDSARRHKTVRDNFLEYFPAHGYVVLCLQAVGLQSKETTEHGAIQSDGMSTHGTQLPCTPVVALAFESTLFTFSAGRFGGEGDVQLIMANHAWPTGSSTSTGGAGVLALRSAASFAASHASSISTHKGAELVDTATHDSSLAVRERQRDANLSLDDAGSVAKEGVNGATPRAPHDTCTGRRVVPEPLAYPAAAAAGDPVSSLSTERARGAQQPMVLFGTPSKPASPNYCADTAISVVCSSLVSAIIAYFQKSTRALLIEADQLDELVLQILPSRVDQDDMLLRTKNLRHLIAFFHIDALQKERVLKELLLPAMRLTPFSRSSQGVESYQRSLSSVRSTVLSLCKGRDIVNRANITLVSGVSARLLSHCNFMDYLSHVHTQITVMLMPITIIPNLFAMNVRVPFTDAETTTPFFCIVGFTLGILVLSIAPIVYKFLMYKAPGALATLE</sequence>
<keyword evidence="2" id="KW-1133">Transmembrane helix</keyword>
<dbReference type="OrthoDB" id="29879at2759"/>
<keyword evidence="4" id="KW-1185">Reference proteome</keyword>
<dbReference type="PANTHER" id="PTHR21535:SF51">
    <property type="entry name" value="MANGANESE RESISTANCE PROTEIN MNR2"/>
    <property type="match status" value="1"/>
</dbReference>
<dbReference type="VEuPathDB" id="TriTrypDB:LdBPK_282060.1"/>
<name>A0A3Q8IEP9_LEIDO</name>
<feature type="region of interest" description="Disordered" evidence="1">
    <location>
        <begin position="202"/>
        <end position="237"/>
    </location>
</feature>
<evidence type="ECO:0000313" key="3">
    <source>
        <dbReference type="EMBL" id="AYU80361.1"/>
    </source>
</evidence>
<dbReference type="AlphaFoldDB" id="A0A3Q8IEP9"/>
<evidence type="ECO:0000256" key="1">
    <source>
        <dbReference type="SAM" id="MobiDB-lite"/>
    </source>
</evidence>
<dbReference type="EMBL" id="CP029527">
    <property type="protein sequence ID" value="AYU80361.1"/>
    <property type="molecule type" value="Genomic_DNA"/>
</dbReference>
<protein>
    <submittedName>
        <fullName evidence="3">Divalent cation transporter, putative</fullName>
    </submittedName>
</protein>
<evidence type="ECO:0000256" key="2">
    <source>
        <dbReference type="SAM" id="Phobius"/>
    </source>
</evidence>
<proteinExistence type="predicted"/>
<organism evidence="3 4">
    <name type="scientific">Leishmania donovani</name>
    <dbReference type="NCBI Taxonomy" id="5661"/>
    <lineage>
        <taxon>Eukaryota</taxon>
        <taxon>Discoba</taxon>
        <taxon>Euglenozoa</taxon>
        <taxon>Kinetoplastea</taxon>
        <taxon>Metakinetoplastina</taxon>
        <taxon>Trypanosomatida</taxon>
        <taxon>Trypanosomatidae</taxon>
        <taxon>Leishmaniinae</taxon>
        <taxon>Leishmania</taxon>
    </lineage>
</organism>
<accession>A0A3Q8IEP9</accession>
<keyword evidence="2" id="KW-0472">Membrane</keyword>
<feature type="transmembrane region" description="Helical" evidence="2">
    <location>
        <begin position="641"/>
        <end position="663"/>
    </location>
</feature>
<evidence type="ECO:0000313" key="4">
    <source>
        <dbReference type="Proteomes" id="UP000274082"/>
    </source>
</evidence>
<reference evidence="3 4" key="1">
    <citation type="journal article" date="2018" name="Sci. Rep.">
        <title>A complete Leishmania donovani reference genome identifies novel genetic variations associated with virulence.</title>
        <authorList>
            <person name="Lypaczewski P."/>
            <person name="Hoshizaki J."/>
            <person name="Zhang W.-W."/>
            <person name="McCall L.-I."/>
            <person name="Torcivia-Rodriguez J."/>
            <person name="Simonyan V."/>
            <person name="Kaur A."/>
            <person name="Dewar K."/>
            <person name="Matlashewski G."/>
        </authorList>
    </citation>
    <scope>NUCLEOTIDE SEQUENCE [LARGE SCALE GENOMIC DNA]</scope>
    <source>
        <strain evidence="3 4">LdCL</strain>
    </source>
</reference>
<gene>
    <name evidence="3" type="ORF">LdCL_280025700</name>
</gene>
<keyword evidence="2" id="KW-0812">Transmembrane</keyword>
<feature type="transmembrane region" description="Helical" evidence="2">
    <location>
        <begin position="612"/>
        <end position="629"/>
    </location>
</feature>
<dbReference type="VEuPathDB" id="TriTrypDB:LDHU3_28.2730"/>
<feature type="compositionally biased region" description="Basic and acidic residues" evidence="1">
    <location>
        <begin position="224"/>
        <end position="237"/>
    </location>
</feature>
<dbReference type="PANTHER" id="PTHR21535">
    <property type="entry name" value="MAGNESIUM AND COBALT TRANSPORT PROTEIN/MITOCHONDRIAL IMPORT INNER MEMBRANE TRANSLOCASE SUBUNIT TIM8"/>
    <property type="match status" value="1"/>
</dbReference>
<dbReference type="Proteomes" id="UP000274082">
    <property type="component" value="Chromosome 28"/>
</dbReference>